<dbReference type="PANTHER" id="PTHR30146:SF109">
    <property type="entry name" value="HTH-TYPE TRANSCRIPTIONAL REGULATOR GALS"/>
    <property type="match status" value="1"/>
</dbReference>
<keyword evidence="2" id="KW-0238">DNA-binding</keyword>
<feature type="domain" description="HTH lacI-type" evidence="4">
    <location>
        <begin position="42"/>
        <end position="99"/>
    </location>
</feature>
<dbReference type="EMBL" id="SHKW01000001">
    <property type="protein sequence ID" value="RZU39989.1"/>
    <property type="molecule type" value="Genomic_DNA"/>
</dbReference>
<reference evidence="5 6" key="1">
    <citation type="submission" date="2019-02" db="EMBL/GenBank/DDBJ databases">
        <title>Genomic Encyclopedia of Archaeal and Bacterial Type Strains, Phase II (KMG-II): from individual species to whole genera.</title>
        <authorList>
            <person name="Goeker M."/>
        </authorList>
    </citation>
    <scope>NUCLEOTIDE SEQUENCE [LARGE SCALE GENOMIC DNA]</scope>
    <source>
        <strain evidence="5 6">DSM 18101</strain>
    </source>
</reference>
<keyword evidence="6" id="KW-1185">Reference proteome</keyword>
<dbReference type="Pfam" id="PF13377">
    <property type="entry name" value="Peripla_BP_3"/>
    <property type="match status" value="1"/>
</dbReference>
<evidence type="ECO:0000256" key="2">
    <source>
        <dbReference type="ARBA" id="ARBA00023125"/>
    </source>
</evidence>
<dbReference type="Gene3D" id="1.10.260.40">
    <property type="entry name" value="lambda repressor-like DNA-binding domains"/>
    <property type="match status" value="1"/>
</dbReference>
<dbReference type="InterPro" id="IPR028082">
    <property type="entry name" value="Peripla_BP_I"/>
</dbReference>
<gene>
    <name evidence="5" type="ORF">BDD14_1402</name>
</gene>
<dbReference type="Gene3D" id="3.40.50.2300">
    <property type="match status" value="2"/>
</dbReference>
<protein>
    <submittedName>
        <fullName evidence="5">LacI family transcriptional regulator</fullName>
    </submittedName>
</protein>
<dbReference type="SMART" id="SM00354">
    <property type="entry name" value="HTH_LACI"/>
    <property type="match status" value="1"/>
</dbReference>
<dbReference type="SUPFAM" id="SSF47413">
    <property type="entry name" value="lambda repressor-like DNA-binding domains"/>
    <property type="match status" value="1"/>
</dbReference>
<dbReference type="InterPro" id="IPR010982">
    <property type="entry name" value="Lambda_DNA-bd_dom_sf"/>
</dbReference>
<dbReference type="InterPro" id="IPR000843">
    <property type="entry name" value="HTH_LacI"/>
</dbReference>
<dbReference type="GO" id="GO:0000976">
    <property type="term" value="F:transcription cis-regulatory region binding"/>
    <property type="evidence" value="ECO:0007669"/>
    <property type="project" value="TreeGrafter"/>
</dbReference>
<dbReference type="PANTHER" id="PTHR30146">
    <property type="entry name" value="LACI-RELATED TRANSCRIPTIONAL REPRESSOR"/>
    <property type="match status" value="1"/>
</dbReference>
<accession>A0A4Q7YSU9</accession>
<keyword evidence="1" id="KW-0805">Transcription regulation</keyword>
<comment type="caution">
    <text evidence="5">The sequence shown here is derived from an EMBL/GenBank/DDBJ whole genome shotgun (WGS) entry which is preliminary data.</text>
</comment>
<evidence type="ECO:0000256" key="3">
    <source>
        <dbReference type="ARBA" id="ARBA00023163"/>
    </source>
</evidence>
<dbReference type="Pfam" id="PF00356">
    <property type="entry name" value="LacI"/>
    <property type="match status" value="1"/>
</dbReference>
<sequence length="384" mass="42975">MPFSSRYSILQLGSVKLFHSRKTVPELMAARKKQVPDATRPVTLKILAEYLDLSPATVSIVLNNSPVAKSISPETRQRVLNAAKKFEYRPNVHARMLRTRLTNTVGVVVPELSEGYFTGLMLGVEEYLLQAGYLYFTVSHLCRPDLIEEYPNLLISRAVDGLLLVNTELRKRVPLPAVGISSHISVPGVTNLVLDHDRATRLALRHLYELGHRRIAFMKGQAFSLDSESRWQAINAIAKEIGITIHPELCIYLEKNSWSPELGYPPVRDLLARTRDFTAIFCFNDTAAIGAIRAIEDAGLSCPRDISVIGFDDILVAEYTNPRLTTVRQPLHKMGVAGAELLIKRIQYPDQPFVETVWFTPELVVRESTAVAPSPKPRRAARSL</sequence>
<dbReference type="InterPro" id="IPR046335">
    <property type="entry name" value="LacI/GalR-like_sensor"/>
</dbReference>
<dbReference type="GO" id="GO:0003700">
    <property type="term" value="F:DNA-binding transcription factor activity"/>
    <property type="evidence" value="ECO:0007669"/>
    <property type="project" value="TreeGrafter"/>
</dbReference>
<dbReference type="AlphaFoldDB" id="A0A4Q7YSU9"/>
<evidence type="ECO:0000313" key="5">
    <source>
        <dbReference type="EMBL" id="RZU39989.1"/>
    </source>
</evidence>
<dbReference type="CDD" id="cd06267">
    <property type="entry name" value="PBP1_LacI_sugar_binding-like"/>
    <property type="match status" value="1"/>
</dbReference>
<dbReference type="PROSITE" id="PS50932">
    <property type="entry name" value="HTH_LACI_2"/>
    <property type="match status" value="1"/>
</dbReference>
<dbReference type="Proteomes" id="UP000292958">
    <property type="component" value="Unassembled WGS sequence"/>
</dbReference>
<evidence type="ECO:0000313" key="6">
    <source>
        <dbReference type="Proteomes" id="UP000292958"/>
    </source>
</evidence>
<organism evidence="5 6">
    <name type="scientific">Edaphobacter modestus</name>
    <dbReference type="NCBI Taxonomy" id="388466"/>
    <lineage>
        <taxon>Bacteria</taxon>
        <taxon>Pseudomonadati</taxon>
        <taxon>Acidobacteriota</taxon>
        <taxon>Terriglobia</taxon>
        <taxon>Terriglobales</taxon>
        <taxon>Acidobacteriaceae</taxon>
        <taxon>Edaphobacter</taxon>
    </lineage>
</organism>
<proteinExistence type="predicted"/>
<keyword evidence="3" id="KW-0804">Transcription</keyword>
<name>A0A4Q7YSU9_9BACT</name>
<dbReference type="CDD" id="cd01392">
    <property type="entry name" value="HTH_LacI"/>
    <property type="match status" value="1"/>
</dbReference>
<evidence type="ECO:0000256" key="1">
    <source>
        <dbReference type="ARBA" id="ARBA00023015"/>
    </source>
</evidence>
<evidence type="ECO:0000259" key="4">
    <source>
        <dbReference type="PROSITE" id="PS50932"/>
    </source>
</evidence>
<dbReference type="SUPFAM" id="SSF53822">
    <property type="entry name" value="Periplasmic binding protein-like I"/>
    <property type="match status" value="1"/>
</dbReference>